<proteinExistence type="predicted"/>
<dbReference type="Pfam" id="PF12848">
    <property type="entry name" value="ABC_tran_Xtn"/>
    <property type="match status" value="1"/>
</dbReference>
<dbReference type="FunFam" id="3.40.50.300:FF:000011">
    <property type="entry name" value="Putative ABC transporter ATP-binding component"/>
    <property type="match status" value="1"/>
</dbReference>
<dbReference type="SMART" id="SM00382">
    <property type="entry name" value="AAA"/>
    <property type="match status" value="2"/>
</dbReference>
<dbReference type="InterPro" id="IPR027417">
    <property type="entry name" value="P-loop_NTPase"/>
</dbReference>
<dbReference type="PROSITE" id="PS50893">
    <property type="entry name" value="ABC_TRANSPORTER_2"/>
    <property type="match status" value="2"/>
</dbReference>
<dbReference type="AlphaFoldDB" id="A0A381VP44"/>
<accession>A0A381VP44</accession>
<feature type="domain" description="ABC transporter" evidence="5">
    <location>
        <begin position="2"/>
        <end position="247"/>
    </location>
</feature>
<keyword evidence="1" id="KW-0677">Repeat</keyword>
<dbReference type="GO" id="GO:0016887">
    <property type="term" value="F:ATP hydrolysis activity"/>
    <property type="evidence" value="ECO:0007669"/>
    <property type="project" value="InterPro"/>
</dbReference>
<dbReference type="PANTHER" id="PTHR42855:SF2">
    <property type="entry name" value="DRUG RESISTANCE ABC TRANSPORTER,ATP-BINDING PROTEIN"/>
    <property type="match status" value="1"/>
</dbReference>
<organism evidence="6">
    <name type="scientific">marine metagenome</name>
    <dbReference type="NCBI Taxonomy" id="408172"/>
    <lineage>
        <taxon>unclassified sequences</taxon>
        <taxon>metagenomes</taxon>
        <taxon>ecological metagenomes</taxon>
    </lineage>
</organism>
<evidence type="ECO:0000256" key="2">
    <source>
        <dbReference type="ARBA" id="ARBA00022741"/>
    </source>
</evidence>
<feature type="region of interest" description="Disordered" evidence="4">
    <location>
        <begin position="527"/>
        <end position="555"/>
    </location>
</feature>
<name>A0A381VP44_9ZZZZ</name>
<dbReference type="GO" id="GO:0003676">
    <property type="term" value="F:nucleic acid binding"/>
    <property type="evidence" value="ECO:0007669"/>
    <property type="project" value="UniProtKB-ARBA"/>
</dbReference>
<dbReference type="Pfam" id="PF00005">
    <property type="entry name" value="ABC_tran"/>
    <property type="match status" value="2"/>
</dbReference>
<protein>
    <recommendedName>
        <fullName evidence="5">ABC transporter domain-containing protein</fullName>
    </recommendedName>
</protein>
<gene>
    <name evidence="6" type="ORF">METZ01_LOCUS94137</name>
</gene>
<dbReference type="InterPro" id="IPR003593">
    <property type="entry name" value="AAA+_ATPase"/>
</dbReference>
<feature type="domain" description="ABC transporter" evidence="5">
    <location>
        <begin position="315"/>
        <end position="529"/>
    </location>
</feature>
<dbReference type="InterPro" id="IPR037118">
    <property type="entry name" value="Val-tRNA_synth_C_sf"/>
</dbReference>
<dbReference type="InterPro" id="IPR017871">
    <property type="entry name" value="ABC_transporter-like_CS"/>
</dbReference>
<evidence type="ECO:0000313" key="6">
    <source>
        <dbReference type="EMBL" id="SVA41283.1"/>
    </source>
</evidence>
<evidence type="ECO:0000256" key="4">
    <source>
        <dbReference type="SAM" id="MobiDB-lite"/>
    </source>
</evidence>
<evidence type="ECO:0000259" key="5">
    <source>
        <dbReference type="PROSITE" id="PS50893"/>
    </source>
</evidence>
<dbReference type="InterPro" id="IPR051309">
    <property type="entry name" value="ABCF_ATPase"/>
</dbReference>
<dbReference type="InterPro" id="IPR003439">
    <property type="entry name" value="ABC_transporter-like_ATP-bd"/>
</dbReference>
<evidence type="ECO:0000256" key="3">
    <source>
        <dbReference type="ARBA" id="ARBA00022840"/>
    </source>
</evidence>
<feature type="compositionally biased region" description="Basic and acidic residues" evidence="4">
    <location>
        <begin position="545"/>
        <end position="555"/>
    </location>
</feature>
<dbReference type="Gene3D" id="1.10.287.380">
    <property type="entry name" value="Valyl-tRNA synthetase, C-terminal domain"/>
    <property type="match status" value="1"/>
</dbReference>
<dbReference type="SUPFAM" id="SSF52540">
    <property type="entry name" value="P-loop containing nucleoside triphosphate hydrolases"/>
    <property type="match status" value="2"/>
</dbReference>
<sequence>MLSIKSISKTFTGRTLFADACLQINRRDRIGIVGRNGAGKSTLFSIILGETTPDSGVVALERGAKIGFLPQESAPTGEESVIELVCAVSGKFAKAALNLGALGKAKGAEPSDEDYEVFESAGGARLIAKGRQILSGLSFKDNDFDRPARELSGGWIMRAHLARLLVMEPDLLMLDEPTNHLDLDSLIWLQGYLQNYPGAILLISHDREFLNLLVRHVVELEGGQATRYTGNYESYLVQRAANEAQRMAAYENQQKEIERLMKFVDRFRSKNTKATQAQSKLKQIERMEKIDAPFISAKKIKFSFPQPGRSGQRVIALKELAKTYGDLQVYKSLNLEIERHQRIVLVGPNGAGKSTLLKILAEVIDFDAGERELGHNVQPGYFAQHRAETLNLNRTVLEEMIDTRASVTEQAARTLLGNFLFSDDDVFKKVGVLSGGEKSRLALAKLLLNPPNFLLLDEPTTHLDMESIDTLIDALSQFNGTMVFISHDVHFIRKIASHVIHVERGKLKHYPGPYNYYLEKTGQQASRATETSLDRGSSVKSSAGLKREDGKARKRREAEARQALSKKRKSQQTLIDKSEVRISSLEKRQLEIAGLLEQAETYSAGGQAQQLNRELMEISDELEQLNDRWSVAVDALNAIT</sequence>
<dbReference type="Gene3D" id="3.40.50.300">
    <property type="entry name" value="P-loop containing nucleotide triphosphate hydrolases"/>
    <property type="match status" value="2"/>
</dbReference>
<reference evidence="6" key="1">
    <citation type="submission" date="2018-05" db="EMBL/GenBank/DDBJ databases">
        <authorList>
            <person name="Lanie J.A."/>
            <person name="Ng W.-L."/>
            <person name="Kazmierczak K.M."/>
            <person name="Andrzejewski T.M."/>
            <person name="Davidsen T.M."/>
            <person name="Wayne K.J."/>
            <person name="Tettelin H."/>
            <person name="Glass J.I."/>
            <person name="Rusch D."/>
            <person name="Podicherti R."/>
            <person name="Tsui H.-C.T."/>
            <person name="Winkler M.E."/>
        </authorList>
    </citation>
    <scope>NUCLEOTIDE SEQUENCE</scope>
</reference>
<keyword evidence="2" id="KW-0547">Nucleotide-binding</keyword>
<dbReference type="InterPro" id="IPR032781">
    <property type="entry name" value="ABC_tran_Xtn"/>
</dbReference>
<dbReference type="EMBL" id="UINC01009200">
    <property type="protein sequence ID" value="SVA41283.1"/>
    <property type="molecule type" value="Genomic_DNA"/>
</dbReference>
<dbReference type="FunFam" id="3.40.50.300:FF:000309">
    <property type="entry name" value="ABC transporter ATP-binding protein"/>
    <property type="match status" value="1"/>
</dbReference>
<dbReference type="CDD" id="cd03221">
    <property type="entry name" value="ABCF_EF-3"/>
    <property type="match status" value="2"/>
</dbReference>
<keyword evidence="3" id="KW-0067">ATP-binding</keyword>
<dbReference type="PANTHER" id="PTHR42855">
    <property type="entry name" value="ABC TRANSPORTER ATP-BINDING SUBUNIT"/>
    <property type="match status" value="1"/>
</dbReference>
<dbReference type="GO" id="GO:0005524">
    <property type="term" value="F:ATP binding"/>
    <property type="evidence" value="ECO:0007669"/>
    <property type="project" value="UniProtKB-KW"/>
</dbReference>
<dbReference type="PROSITE" id="PS00211">
    <property type="entry name" value="ABC_TRANSPORTER_1"/>
    <property type="match status" value="1"/>
</dbReference>
<evidence type="ECO:0000256" key="1">
    <source>
        <dbReference type="ARBA" id="ARBA00022737"/>
    </source>
</evidence>
<feature type="compositionally biased region" description="Polar residues" evidence="4">
    <location>
        <begin position="527"/>
        <end position="541"/>
    </location>
</feature>